<dbReference type="Proteomes" id="UP000638014">
    <property type="component" value="Unassembled WGS sequence"/>
</dbReference>
<feature type="binding site" evidence="16">
    <location>
        <begin position="5"/>
        <end position="12"/>
    </location>
    <ligand>
        <name>ATP</name>
        <dbReference type="ChEBI" id="CHEBI:30616"/>
    </ligand>
</feature>
<gene>
    <name evidence="16" type="primary">coaX</name>
    <name evidence="17" type="ORF">IC617_13850</name>
</gene>
<comment type="catalytic activity">
    <reaction evidence="1 16">
        <text>(R)-pantothenate + ATP = (R)-4'-phosphopantothenate + ADP + H(+)</text>
        <dbReference type="Rhea" id="RHEA:16373"/>
        <dbReference type="ChEBI" id="CHEBI:10986"/>
        <dbReference type="ChEBI" id="CHEBI:15378"/>
        <dbReference type="ChEBI" id="CHEBI:29032"/>
        <dbReference type="ChEBI" id="CHEBI:30616"/>
        <dbReference type="ChEBI" id="CHEBI:456216"/>
        <dbReference type="EC" id="2.7.1.33"/>
    </reaction>
</comment>
<dbReference type="InterPro" id="IPR004619">
    <property type="entry name" value="Type_III_PanK"/>
</dbReference>
<evidence type="ECO:0000256" key="8">
    <source>
        <dbReference type="ARBA" id="ARBA00022679"/>
    </source>
</evidence>
<comment type="function">
    <text evidence="16">Catalyzes the phosphorylation of pantothenate (Pan), the first step in CoA biosynthesis.</text>
</comment>
<keyword evidence="7 16" id="KW-0963">Cytoplasm</keyword>
<keyword evidence="18" id="KW-1185">Reference proteome</keyword>
<comment type="subcellular location">
    <subcellularLocation>
        <location evidence="3 16">Cytoplasm</location>
    </subcellularLocation>
</comment>
<reference evidence="17" key="1">
    <citation type="submission" date="2020-09" db="EMBL/GenBank/DDBJ databases">
        <title>A novel bacterium of genus Neiella, isolated from South China Sea.</title>
        <authorList>
            <person name="Huang H."/>
            <person name="Mo K."/>
            <person name="Hu Y."/>
        </authorList>
    </citation>
    <scope>NUCLEOTIDE SEQUENCE</scope>
    <source>
        <strain evidence="17">HB171785</strain>
    </source>
</reference>
<comment type="cofactor">
    <cofactor evidence="2">
        <name>K(+)</name>
        <dbReference type="ChEBI" id="CHEBI:29103"/>
    </cofactor>
</comment>
<dbReference type="GO" id="GO:0005737">
    <property type="term" value="C:cytoplasm"/>
    <property type="evidence" value="ECO:0007669"/>
    <property type="project" value="UniProtKB-SubCell"/>
</dbReference>
<dbReference type="PANTHER" id="PTHR34265">
    <property type="entry name" value="TYPE III PANTOTHENATE KINASE"/>
    <property type="match status" value="1"/>
</dbReference>
<comment type="similarity">
    <text evidence="14 16">Belongs to the type III pantothenate kinase family.</text>
</comment>
<dbReference type="EC" id="2.7.1.33" evidence="6 16"/>
<protein>
    <recommendedName>
        <fullName evidence="15 16">Type III pantothenate kinase</fullName>
        <ecNumber evidence="6 16">2.7.1.33</ecNumber>
    </recommendedName>
    <alternativeName>
        <fullName evidence="16">PanK-III</fullName>
    </alternativeName>
    <alternativeName>
        <fullName evidence="16">Pantothenic acid kinase</fullName>
    </alternativeName>
</protein>
<dbReference type="HAMAP" id="MF_01274">
    <property type="entry name" value="Pantothen_kinase_3"/>
    <property type="match status" value="1"/>
</dbReference>
<evidence type="ECO:0000256" key="3">
    <source>
        <dbReference type="ARBA" id="ARBA00004496"/>
    </source>
</evidence>
<dbReference type="InterPro" id="IPR043129">
    <property type="entry name" value="ATPase_NBD"/>
</dbReference>
<evidence type="ECO:0000256" key="10">
    <source>
        <dbReference type="ARBA" id="ARBA00022777"/>
    </source>
</evidence>
<keyword evidence="12 16" id="KW-0630">Potassium</keyword>
<keyword evidence="10 16" id="KW-0418">Kinase</keyword>
<dbReference type="GO" id="GO:0046872">
    <property type="term" value="F:metal ion binding"/>
    <property type="evidence" value="ECO:0007669"/>
    <property type="project" value="UniProtKB-KW"/>
</dbReference>
<keyword evidence="16" id="KW-0479">Metal-binding</keyword>
<evidence type="ECO:0000256" key="1">
    <source>
        <dbReference type="ARBA" id="ARBA00001206"/>
    </source>
</evidence>
<sequence length="238" mass="25023">MLLIDLGNTRGKLVMVAKGQLLQPVYWDYDHDIAALFAKLNPSTICMASVAPLPIERRLMDAAVAAGIPLKRVATEPANFGVVNGYADYHQMGIDRWLALVAARQVTEQACVVVDAGTAVTIDAMNEAGSHVGGWIVPGLTLMRASLMQRSEKLNVAASQFKVGFGVTTSDAMSRGALHAVSGAVAQACSLLAKVSRVNPTVLLTGGDAEALAPALTGNVQIIPDLVFKGLHCYAEAI</sequence>
<evidence type="ECO:0000256" key="2">
    <source>
        <dbReference type="ARBA" id="ARBA00001958"/>
    </source>
</evidence>
<dbReference type="PANTHER" id="PTHR34265:SF1">
    <property type="entry name" value="TYPE III PANTOTHENATE KINASE"/>
    <property type="match status" value="1"/>
</dbReference>
<evidence type="ECO:0000313" key="18">
    <source>
        <dbReference type="Proteomes" id="UP000638014"/>
    </source>
</evidence>
<feature type="binding site" evidence="16">
    <location>
        <position position="115"/>
    </location>
    <ligand>
        <name>K(+)</name>
        <dbReference type="ChEBI" id="CHEBI:29103"/>
    </ligand>
</feature>
<proteinExistence type="inferred from homology"/>
<evidence type="ECO:0000256" key="7">
    <source>
        <dbReference type="ARBA" id="ARBA00022490"/>
    </source>
</evidence>
<dbReference type="EMBL" id="JACXAF010000019">
    <property type="protein sequence ID" value="MBD1390516.1"/>
    <property type="molecule type" value="Genomic_DNA"/>
</dbReference>
<evidence type="ECO:0000256" key="16">
    <source>
        <dbReference type="HAMAP-Rule" id="MF_01274"/>
    </source>
</evidence>
<evidence type="ECO:0000256" key="13">
    <source>
        <dbReference type="ARBA" id="ARBA00022993"/>
    </source>
</evidence>
<comment type="cofactor">
    <cofactor evidence="16">
        <name>NH4(+)</name>
        <dbReference type="ChEBI" id="CHEBI:28938"/>
    </cofactor>
    <cofactor evidence="16">
        <name>K(+)</name>
        <dbReference type="ChEBI" id="CHEBI:29103"/>
    </cofactor>
    <text evidence="16">A monovalent cation. Ammonium or potassium.</text>
</comment>
<dbReference type="GO" id="GO:0005524">
    <property type="term" value="F:ATP binding"/>
    <property type="evidence" value="ECO:0007669"/>
    <property type="project" value="UniProtKB-UniRule"/>
</dbReference>
<dbReference type="SUPFAM" id="SSF53067">
    <property type="entry name" value="Actin-like ATPase domain"/>
    <property type="match status" value="2"/>
</dbReference>
<comment type="subunit">
    <text evidence="5 16">Homodimer.</text>
</comment>
<comment type="caution">
    <text evidence="17">The sequence shown here is derived from an EMBL/GenBank/DDBJ whole genome shotgun (WGS) entry which is preliminary data.</text>
</comment>
<dbReference type="Gene3D" id="3.30.420.40">
    <property type="match status" value="2"/>
</dbReference>
<accession>A0A8J6QRS4</accession>
<comment type="pathway">
    <text evidence="4 16">Cofactor biosynthesis; coenzyme A biosynthesis; CoA from (R)-pantothenate: step 1/5.</text>
</comment>
<dbReference type="RefSeq" id="WP_191145587.1">
    <property type="nucleotide sequence ID" value="NZ_JACXAF010000019.1"/>
</dbReference>
<evidence type="ECO:0000256" key="15">
    <source>
        <dbReference type="ARBA" id="ARBA00040883"/>
    </source>
</evidence>
<keyword evidence="9 16" id="KW-0547">Nucleotide-binding</keyword>
<evidence type="ECO:0000256" key="12">
    <source>
        <dbReference type="ARBA" id="ARBA00022958"/>
    </source>
</evidence>
<feature type="binding site" evidence="16">
    <location>
        <position position="86"/>
    </location>
    <ligand>
        <name>substrate</name>
    </ligand>
</feature>
<evidence type="ECO:0000256" key="11">
    <source>
        <dbReference type="ARBA" id="ARBA00022840"/>
    </source>
</evidence>
<dbReference type="GO" id="GO:0004594">
    <property type="term" value="F:pantothenate kinase activity"/>
    <property type="evidence" value="ECO:0007669"/>
    <property type="project" value="UniProtKB-UniRule"/>
</dbReference>
<dbReference type="Pfam" id="PF03309">
    <property type="entry name" value="Pan_kinase"/>
    <property type="match status" value="1"/>
</dbReference>
<organism evidence="17 18">
    <name type="scientific">Neiella litorisoli</name>
    <dbReference type="NCBI Taxonomy" id="2771431"/>
    <lineage>
        <taxon>Bacteria</taxon>
        <taxon>Pseudomonadati</taxon>
        <taxon>Pseudomonadota</taxon>
        <taxon>Gammaproteobacteria</taxon>
        <taxon>Alteromonadales</taxon>
        <taxon>Echinimonadaceae</taxon>
        <taxon>Neiella</taxon>
    </lineage>
</organism>
<evidence type="ECO:0000256" key="9">
    <source>
        <dbReference type="ARBA" id="ARBA00022741"/>
    </source>
</evidence>
<dbReference type="CDD" id="cd24015">
    <property type="entry name" value="ASKHA_NBD_PanK-III"/>
    <property type="match status" value="1"/>
</dbReference>
<evidence type="ECO:0000256" key="6">
    <source>
        <dbReference type="ARBA" id="ARBA00012102"/>
    </source>
</evidence>
<dbReference type="GO" id="GO:0015937">
    <property type="term" value="P:coenzyme A biosynthetic process"/>
    <property type="evidence" value="ECO:0007669"/>
    <property type="project" value="UniProtKB-UniRule"/>
</dbReference>
<keyword evidence="11 16" id="KW-0067">ATP-binding</keyword>
<feature type="binding site" evidence="16">
    <location>
        <position position="169"/>
    </location>
    <ligand>
        <name>substrate</name>
    </ligand>
</feature>
<dbReference type="AlphaFoldDB" id="A0A8J6QRS4"/>
<feature type="binding site" evidence="16">
    <location>
        <position position="118"/>
    </location>
    <ligand>
        <name>ATP</name>
        <dbReference type="ChEBI" id="CHEBI:30616"/>
    </ligand>
</feature>
<evidence type="ECO:0000313" key="17">
    <source>
        <dbReference type="EMBL" id="MBD1390516.1"/>
    </source>
</evidence>
<dbReference type="NCBIfam" id="TIGR00671">
    <property type="entry name" value="baf"/>
    <property type="match status" value="1"/>
</dbReference>
<evidence type="ECO:0000256" key="4">
    <source>
        <dbReference type="ARBA" id="ARBA00005225"/>
    </source>
</evidence>
<keyword evidence="13 16" id="KW-0173">Coenzyme A biosynthesis</keyword>
<dbReference type="UniPathway" id="UPA00241">
    <property type="reaction ID" value="UER00352"/>
</dbReference>
<feature type="active site" description="Proton acceptor" evidence="16">
    <location>
        <position position="95"/>
    </location>
</feature>
<evidence type="ECO:0000256" key="5">
    <source>
        <dbReference type="ARBA" id="ARBA00011738"/>
    </source>
</evidence>
<feature type="binding site" evidence="16">
    <location>
        <begin position="93"/>
        <end position="96"/>
    </location>
    <ligand>
        <name>substrate</name>
    </ligand>
</feature>
<name>A0A8J6QRS4_9GAMM</name>
<evidence type="ECO:0000256" key="14">
    <source>
        <dbReference type="ARBA" id="ARBA00038036"/>
    </source>
</evidence>
<keyword evidence="8 16" id="KW-0808">Transferase</keyword>